<name>A0A193GJV6_9BORD</name>
<dbReference type="EMBL" id="CP016172">
    <property type="protein sequence ID" value="ANN79696.1"/>
    <property type="molecule type" value="Genomic_DNA"/>
</dbReference>
<dbReference type="RefSeq" id="WP_066663223.1">
    <property type="nucleotide sequence ID" value="NZ_CBCSCL010000015.1"/>
</dbReference>
<dbReference type="AlphaFoldDB" id="A0A193GJV6"/>
<reference evidence="2 3" key="1">
    <citation type="submission" date="2016-06" db="EMBL/GenBank/DDBJ databases">
        <title>Complete genome sequences of Bordetella bronchialis and Bordetella flabilis.</title>
        <authorList>
            <person name="LiPuma J.J."/>
            <person name="Spilker T."/>
        </authorList>
    </citation>
    <scope>NUCLEOTIDE SEQUENCE [LARGE SCALE GENOMIC DNA]</scope>
    <source>
        <strain evidence="2 3">AU10664</strain>
    </source>
</reference>
<feature type="region of interest" description="Disordered" evidence="1">
    <location>
        <begin position="1"/>
        <end position="60"/>
    </location>
</feature>
<proteinExistence type="predicted"/>
<keyword evidence="3" id="KW-1185">Reference proteome</keyword>
<protein>
    <recommendedName>
        <fullName evidence="4">Type III effector protein</fullName>
    </recommendedName>
</protein>
<sequence>MYSVRSISGIDVTSAPATLQVQDAGPHAQPASDHGRPTPRDTPTGAGGAMPDRSDERSDAMRTASLYRAAPPDLGHMPARVRRSAGDAIAPHASRANDAIAELLAPLTAATRPDGPPTWQPVPRLAESLDALYRYASHAADPDKVALRSAVADMLTGARHHRKKDVDLLSTVIDGAIAGHDPSQMLGSIAERSLNLPNFKIRPDDQPEPPERHFTSTLLPFAAAAYDYGPLGRTLLLEGARARFAGPSQAQRVEKLQEAMFALPNPPASDEPLESMVDIWGALRDRGIDV</sequence>
<gene>
    <name evidence="2" type="ORF">BAU07_23545</name>
</gene>
<evidence type="ECO:0000313" key="2">
    <source>
        <dbReference type="EMBL" id="ANN79696.1"/>
    </source>
</evidence>
<organism evidence="2 3">
    <name type="scientific">Bordetella flabilis</name>
    <dbReference type="NCBI Taxonomy" id="463014"/>
    <lineage>
        <taxon>Bacteria</taxon>
        <taxon>Pseudomonadati</taxon>
        <taxon>Pseudomonadota</taxon>
        <taxon>Betaproteobacteria</taxon>
        <taxon>Burkholderiales</taxon>
        <taxon>Alcaligenaceae</taxon>
        <taxon>Bordetella</taxon>
    </lineage>
</organism>
<dbReference type="OrthoDB" id="8939735at2"/>
<evidence type="ECO:0000256" key="1">
    <source>
        <dbReference type="SAM" id="MobiDB-lite"/>
    </source>
</evidence>
<dbReference type="KEGG" id="bfz:BAU07_23545"/>
<dbReference type="Proteomes" id="UP000091926">
    <property type="component" value="Chromosome"/>
</dbReference>
<accession>A0A193GJV6</accession>
<evidence type="ECO:0008006" key="4">
    <source>
        <dbReference type="Google" id="ProtNLM"/>
    </source>
</evidence>
<evidence type="ECO:0000313" key="3">
    <source>
        <dbReference type="Proteomes" id="UP000091926"/>
    </source>
</evidence>